<dbReference type="GO" id="GO:0005829">
    <property type="term" value="C:cytosol"/>
    <property type="evidence" value="ECO:0007669"/>
    <property type="project" value="TreeGrafter"/>
</dbReference>
<dbReference type="Proteomes" id="UP000006695">
    <property type="component" value="Chromosome"/>
</dbReference>
<protein>
    <submittedName>
        <fullName evidence="5">HipA domain protein</fullName>
    </submittedName>
</protein>
<dbReference type="EMBL" id="CP000698">
    <property type="protein sequence ID" value="ABQ26283.1"/>
    <property type="molecule type" value="Genomic_DNA"/>
</dbReference>
<evidence type="ECO:0000259" key="4">
    <source>
        <dbReference type="Pfam" id="PF07804"/>
    </source>
</evidence>
<evidence type="ECO:0000256" key="1">
    <source>
        <dbReference type="ARBA" id="ARBA00010164"/>
    </source>
</evidence>
<dbReference type="GO" id="GO:0004674">
    <property type="term" value="F:protein serine/threonine kinase activity"/>
    <property type="evidence" value="ECO:0007669"/>
    <property type="project" value="TreeGrafter"/>
</dbReference>
<keyword evidence="6" id="KW-1185">Reference proteome</keyword>
<evidence type="ECO:0000313" key="5">
    <source>
        <dbReference type="EMBL" id="ABQ26283.1"/>
    </source>
</evidence>
<dbReference type="InterPro" id="IPR012893">
    <property type="entry name" value="HipA-like_C"/>
</dbReference>
<proteinExistence type="inferred from homology"/>
<keyword evidence="3" id="KW-0418">Kinase</keyword>
<gene>
    <name evidence="5" type="ordered locus">Gura_2093</name>
</gene>
<dbReference type="OrthoDB" id="9805913at2"/>
<name>A5G3B5_GEOUR</name>
<evidence type="ECO:0000256" key="3">
    <source>
        <dbReference type="ARBA" id="ARBA00022777"/>
    </source>
</evidence>
<dbReference type="Pfam" id="PF07804">
    <property type="entry name" value="HipA_C"/>
    <property type="match status" value="1"/>
</dbReference>
<keyword evidence="2" id="KW-0808">Transferase</keyword>
<sequence length="412" mass="45367">MPVLAREHKVYVFIYLPGETTAVPAGLFTHYPDDGIGRFAYGRRYLERPNALPVDPVALPLGGMPRDVTTNGGLYGAFRDSSPDYWGRLVVAAEARMPPEALDETDYLLRANASRIGCLDFRASLEQGEPVVGPPGFQSLAELLDAASDLAAGKQVRQDLLRLLEQGSSVGGARPKCTVELDDALWIAKFPAKDDTINFPKVEYATMTLAGRCGINVPTMRVVAIGGRDVLLVKRFDRHKSGGGYQRFGFLSALSLMEWDERDRTEWSYPALADRMRATILAQRAQTGELFRRMLFNVLCRNTDDHPRNHGFLWGERATALSPAYDIVPSLARPGVTTEFSLSMSLGERGREATLANAVSMHARFGLTRSEAEQVIDDMRACVAKWEQLFITCGVSEADRDAVRASFAVATS</sequence>
<dbReference type="HOGENOM" id="CLU_041102_0_0_7"/>
<dbReference type="AlphaFoldDB" id="A5G3B5"/>
<dbReference type="KEGG" id="gur:Gura_2093"/>
<dbReference type="InterPro" id="IPR052028">
    <property type="entry name" value="HipA_Ser/Thr_kinase"/>
</dbReference>
<dbReference type="STRING" id="351605.Gura_2093"/>
<reference evidence="5 6" key="1">
    <citation type="submission" date="2007-05" db="EMBL/GenBank/DDBJ databases">
        <title>Complete sequence of Geobacter uraniireducens Rf4.</title>
        <authorList>
            <consortium name="US DOE Joint Genome Institute"/>
            <person name="Copeland A."/>
            <person name="Lucas S."/>
            <person name="Lapidus A."/>
            <person name="Barry K."/>
            <person name="Detter J.C."/>
            <person name="Glavina del Rio T."/>
            <person name="Hammon N."/>
            <person name="Israni S."/>
            <person name="Dalin E."/>
            <person name="Tice H."/>
            <person name="Pitluck S."/>
            <person name="Chertkov O."/>
            <person name="Brettin T."/>
            <person name="Bruce D."/>
            <person name="Han C."/>
            <person name="Schmutz J."/>
            <person name="Larimer F."/>
            <person name="Land M."/>
            <person name="Hauser L."/>
            <person name="Kyrpides N."/>
            <person name="Mikhailova N."/>
            <person name="Shelobolina E."/>
            <person name="Aklujkar M."/>
            <person name="Lovley D."/>
            <person name="Richardson P."/>
        </authorList>
    </citation>
    <scope>NUCLEOTIDE SEQUENCE [LARGE SCALE GENOMIC DNA]</scope>
    <source>
        <strain evidence="5 6">Rf4</strain>
    </source>
</reference>
<dbReference type="PANTHER" id="PTHR37419:SF8">
    <property type="entry name" value="TOXIN YJJJ"/>
    <property type="match status" value="1"/>
</dbReference>
<evidence type="ECO:0000256" key="2">
    <source>
        <dbReference type="ARBA" id="ARBA00022679"/>
    </source>
</evidence>
<organism evidence="5 6">
    <name type="scientific">Geotalea uraniireducens (strain Rf4)</name>
    <name type="common">Geobacter uraniireducens</name>
    <dbReference type="NCBI Taxonomy" id="351605"/>
    <lineage>
        <taxon>Bacteria</taxon>
        <taxon>Pseudomonadati</taxon>
        <taxon>Thermodesulfobacteriota</taxon>
        <taxon>Desulfuromonadia</taxon>
        <taxon>Geobacterales</taxon>
        <taxon>Geobacteraceae</taxon>
        <taxon>Geotalea</taxon>
    </lineage>
</organism>
<evidence type="ECO:0000313" key="6">
    <source>
        <dbReference type="Proteomes" id="UP000006695"/>
    </source>
</evidence>
<accession>A5G3B5</accession>
<dbReference type="PANTHER" id="PTHR37419">
    <property type="entry name" value="SERINE/THREONINE-PROTEIN KINASE TOXIN HIPA"/>
    <property type="match status" value="1"/>
</dbReference>
<feature type="domain" description="HipA-like C-terminal" evidence="4">
    <location>
        <begin position="168"/>
        <end position="386"/>
    </location>
</feature>
<comment type="similarity">
    <text evidence="1">Belongs to the HipA Ser/Thr kinase family.</text>
</comment>